<dbReference type="AlphaFoldDB" id="A0A875RXL8"/>
<dbReference type="InterPro" id="IPR020472">
    <property type="entry name" value="WD40_PAC1"/>
</dbReference>
<evidence type="ECO:0000256" key="1">
    <source>
        <dbReference type="ARBA" id="ARBA00004123"/>
    </source>
</evidence>
<feature type="repeat" description="WD" evidence="6">
    <location>
        <begin position="321"/>
        <end position="356"/>
    </location>
</feature>
<dbReference type="RefSeq" id="XP_038777786.1">
    <property type="nucleotide sequence ID" value="XM_038921858.1"/>
</dbReference>
<dbReference type="Proteomes" id="UP000662931">
    <property type="component" value="Chromosome 1"/>
</dbReference>
<dbReference type="InterPro" id="IPR022052">
    <property type="entry name" value="Histone-bd_RBBP4-like_N"/>
</dbReference>
<dbReference type="PROSITE" id="PS50082">
    <property type="entry name" value="WD_REPEATS_2"/>
    <property type="match status" value="2"/>
</dbReference>
<dbReference type="InterPro" id="IPR015943">
    <property type="entry name" value="WD40/YVTN_repeat-like_dom_sf"/>
</dbReference>
<dbReference type="PROSITE" id="PS50294">
    <property type="entry name" value="WD_REPEATS_REGION"/>
    <property type="match status" value="1"/>
</dbReference>
<evidence type="ECO:0000313" key="9">
    <source>
        <dbReference type="EMBL" id="QPG74221.1"/>
    </source>
</evidence>
<dbReference type="InterPro" id="IPR050459">
    <property type="entry name" value="WD_repeat_RBAP46/RBAP48/MSI1"/>
</dbReference>
<feature type="domain" description="Histone-binding protein RBBP4-like N-terminal" evidence="8">
    <location>
        <begin position="38"/>
        <end position="112"/>
    </location>
</feature>
<evidence type="ECO:0000313" key="10">
    <source>
        <dbReference type="Proteomes" id="UP000662931"/>
    </source>
</evidence>
<keyword evidence="4" id="KW-0156">Chromatin regulator</keyword>
<dbReference type="PRINTS" id="PR00320">
    <property type="entry name" value="GPROTEINBRPT"/>
</dbReference>
<keyword evidence="10" id="KW-1185">Reference proteome</keyword>
<gene>
    <name evidence="9" type="ORF">FOA43_001546</name>
</gene>
<evidence type="ECO:0000256" key="4">
    <source>
        <dbReference type="ARBA" id="ARBA00022853"/>
    </source>
</evidence>
<evidence type="ECO:0000259" key="8">
    <source>
        <dbReference type="Pfam" id="PF12265"/>
    </source>
</evidence>
<comment type="subcellular location">
    <subcellularLocation>
        <location evidence="1">Nucleus</location>
    </subcellularLocation>
</comment>
<feature type="compositionally biased region" description="Basic and acidic residues" evidence="7">
    <location>
        <begin position="1"/>
        <end position="10"/>
    </location>
</feature>
<evidence type="ECO:0000256" key="3">
    <source>
        <dbReference type="ARBA" id="ARBA00022737"/>
    </source>
</evidence>
<feature type="repeat" description="WD" evidence="6">
    <location>
        <begin position="184"/>
        <end position="226"/>
    </location>
</feature>
<dbReference type="InterPro" id="IPR036322">
    <property type="entry name" value="WD40_repeat_dom_sf"/>
</dbReference>
<feature type="region of interest" description="Disordered" evidence="7">
    <location>
        <begin position="1"/>
        <end position="32"/>
    </location>
</feature>
<evidence type="ECO:0000256" key="6">
    <source>
        <dbReference type="PROSITE-ProRule" id="PRU00221"/>
    </source>
</evidence>
<dbReference type="Pfam" id="PF00400">
    <property type="entry name" value="WD40"/>
    <property type="match status" value="2"/>
</dbReference>
<dbReference type="PROSITE" id="PS00678">
    <property type="entry name" value="WD_REPEATS_1"/>
    <property type="match status" value="1"/>
</dbReference>
<dbReference type="GO" id="GO:0005634">
    <property type="term" value="C:nucleus"/>
    <property type="evidence" value="ECO:0007669"/>
    <property type="project" value="UniProtKB-SubCell"/>
</dbReference>
<accession>A0A875RXL8</accession>
<dbReference type="GO" id="GO:0006325">
    <property type="term" value="P:chromatin organization"/>
    <property type="evidence" value="ECO:0007669"/>
    <property type="project" value="UniProtKB-KW"/>
</dbReference>
<protein>
    <recommendedName>
        <fullName evidence="8">Histone-binding protein RBBP4-like N-terminal domain-containing protein</fullName>
    </recommendedName>
</protein>
<dbReference type="GeneID" id="62194947"/>
<dbReference type="PANTHER" id="PTHR22850">
    <property type="entry name" value="WD40 REPEAT FAMILY"/>
    <property type="match status" value="1"/>
</dbReference>
<dbReference type="EMBL" id="CP064812">
    <property type="protein sequence ID" value="QPG74221.1"/>
    <property type="molecule type" value="Genomic_DNA"/>
</dbReference>
<organism evidence="9 10">
    <name type="scientific">Eeniella nana</name>
    <name type="common">Yeast</name>
    <name type="synonym">Brettanomyces nanus</name>
    <dbReference type="NCBI Taxonomy" id="13502"/>
    <lineage>
        <taxon>Eukaryota</taxon>
        <taxon>Fungi</taxon>
        <taxon>Dikarya</taxon>
        <taxon>Ascomycota</taxon>
        <taxon>Saccharomycotina</taxon>
        <taxon>Pichiomycetes</taxon>
        <taxon>Pichiales</taxon>
        <taxon>Pichiaceae</taxon>
        <taxon>Brettanomyces</taxon>
    </lineage>
</organism>
<keyword evidence="2 6" id="KW-0853">WD repeat</keyword>
<evidence type="ECO:0000256" key="2">
    <source>
        <dbReference type="ARBA" id="ARBA00022574"/>
    </source>
</evidence>
<dbReference type="OrthoDB" id="427795at2759"/>
<dbReference type="InterPro" id="IPR001680">
    <property type="entry name" value="WD40_rpt"/>
</dbReference>
<dbReference type="KEGG" id="bnn:FOA43_001546"/>
<sequence>MSSEEKESRKATAVPTAVATESPQSGDENQDEELTIVEEYKLWRKNCRYMYDFISETALTWPSLSIQWVPKGTFENKTKDTKYATLRNILLTTHTSGEDINYLKIASMQVPKSIFPEAEPMTPEEMQTVNSRLKISKKFEQNCEINRARYMPQHPHSVATINGQGDTYVYELDSKMNEEFKTTLVHHKANGFGLSWNPVVTGELLTSSDDNTVALWDYKTQKKEPMLKPTHVYDNHTDIVNDVRWHNFSGNTFGSVSEDKKFVYMDKRVSSPSISTALSDNTSFNTLCFSKFSENLFALGGEDSNVYLYDLRDTSRQLHIMMGHTKPITNVEWDPFHENVVASSSMDRRIILWDINKIGEEQLPDEMEDGVPELLLMHGGHTGGVNDFQFSTEIPWCVASCSDDNIVHVWKVSRKVLEENGEDGYKIDVDVSDLE</sequence>
<evidence type="ECO:0000256" key="7">
    <source>
        <dbReference type="SAM" id="MobiDB-lite"/>
    </source>
</evidence>
<reference evidence="9" key="1">
    <citation type="submission" date="2020-10" db="EMBL/GenBank/DDBJ databases">
        <authorList>
            <person name="Roach M.J.R."/>
        </authorList>
    </citation>
    <scope>NUCLEOTIDE SEQUENCE</scope>
    <source>
        <strain evidence="9">CBS 1945</strain>
    </source>
</reference>
<dbReference type="Gene3D" id="2.130.10.10">
    <property type="entry name" value="YVTN repeat-like/Quinoprotein amine dehydrogenase"/>
    <property type="match status" value="1"/>
</dbReference>
<keyword evidence="3" id="KW-0677">Repeat</keyword>
<keyword evidence="5" id="KW-0539">Nucleus</keyword>
<dbReference type="InterPro" id="IPR019775">
    <property type="entry name" value="WD40_repeat_CS"/>
</dbReference>
<proteinExistence type="predicted"/>
<dbReference type="Pfam" id="PF12265">
    <property type="entry name" value="CAF1C_H4-bd"/>
    <property type="match status" value="1"/>
</dbReference>
<dbReference type="SUPFAM" id="SSF50978">
    <property type="entry name" value="WD40 repeat-like"/>
    <property type="match status" value="1"/>
</dbReference>
<dbReference type="SMART" id="SM00320">
    <property type="entry name" value="WD40"/>
    <property type="match status" value="5"/>
</dbReference>
<evidence type="ECO:0000256" key="5">
    <source>
        <dbReference type="ARBA" id="ARBA00023242"/>
    </source>
</evidence>
<name>A0A875RXL8_EENNA</name>